<dbReference type="GO" id="GO:0030677">
    <property type="term" value="C:ribonuclease P complex"/>
    <property type="evidence" value="ECO:0007669"/>
    <property type="project" value="TreeGrafter"/>
</dbReference>
<evidence type="ECO:0000256" key="4">
    <source>
        <dbReference type="ARBA" id="ARBA00022801"/>
    </source>
</evidence>
<sequence>MLKAQHRLTSDFEFKITRKYGKKYSYELFNCIVCRPLNYEGPAKIGFIVPVTYHKNAVRRNRIKRLFREIIRKKVSDIPDNFWLIFYPKHACLYNENYEKINTQIDKALSEIHFIG</sequence>
<dbReference type="PANTHER" id="PTHR33992">
    <property type="entry name" value="RIBONUCLEASE P PROTEIN COMPONENT"/>
    <property type="match status" value="1"/>
</dbReference>
<dbReference type="GO" id="GO:0001682">
    <property type="term" value="P:tRNA 5'-leader removal"/>
    <property type="evidence" value="ECO:0007669"/>
    <property type="project" value="UniProtKB-UniRule"/>
</dbReference>
<evidence type="ECO:0000313" key="9">
    <source>
        <dbReference type="Proteomes" id="UP000526033"/>
    </source>
</evidence>
<dbReference type="SUPFAM" id="SSF54211">
    <property type="entry name" value="Ribosomal protein S5 domain 2-like"/>
    <property type="match status" value="1"/>
</dbReference>
<dbReference type="NCBIfam" id="TIGR00188">
    <property type="entry name" value="rnpA"/>
    <property type="match status" value="1"/>
</dbReference>
<dbReference type="GO" id="GO:0004526">
    <property type="term" value="F:ribonuclease P activity"/>
    <property type="evidence" value="ECO:0007669"/>
    <property type="project" value="UniProtKB-UniRule"/>
</dbReference>
<keyword evidence="2 6" id="KW-0540">Nuclease</keyword>
<evidence type="ECO:0000256" key="5">
    <source>
        <dbReference type="ARBA" id="ARBA00022884"/>
    </source>
</evidence>
<name>A0A7X9HH42_UNCKA</name>
<dbReference type="GO" id="GO:0042781">
    <property type="term" value="F:3'-tRNA processing endoribonuclease activity"/>
    <property type="evidence" value="ECO:0007669"/>
    <property type="project" value="TreeGrafter"/>
</dbReference>
<keyword evidence="3 6" id="KW-0255">Endonuclease</keyword>
<keyword evidence="5 6" id="KW-0694">RNA-binding</keyword>
<dbReference type="EMBL" id="JAAZNL010000045">
    <property type="protein sequence ID" value="NMB70238.1"/>
    <property type="molecule type" value="Genomic_DNA"/>
</dbReference>
<keyword evidence="4 6" id="KW-0378">Hydrolase</keyword>
<dbReference type="Proteomes" id="UP000526033">
    <property type="component" value="Unassembled WGS sequence"/>
</dbReference>
<evidence type="ECO:0000256" key="3">
    <source>
        <dbReference type="ARBA" id="ARBA00022759"/>
    </source>
</evidence>
<comment type="function">
    <text evidence="6">RNaseP catalyzes the removal of the 5'-leader sequence from pre-tRNA to produce the mature 5'-terminus. It can also cleave other RNA substrates such as 4.5S RNA. The protein component plays an auxiliary but essential role in vivo by binding to the 5'-leader sequence and broadening the substrate specificity of the ribozyme.</text>
</comment>
<dbReference type="EC" id="3.1.26.5" evidence="6 7"/>
<reference evidence="8 9" key="1">
    <citation type="journal article" date="2020" name="Biotechnol. Biofuels">
        <title>New insights from the biogas microbiome by comprehensive genome-resolved metagenomics of nearly 1600 species originating from multiple anaerobic digesters.</title>
        <authorList>
            <person name="Campanaro S."/>
            <person name="Treu L."/>
            <person name="Rodriguez-R L.M."/>
            <person name="Kovalovszki A."/>
            <person name="Ziels R.M."/>
            <person name="Maus I."/>
            <person name="Zhu X."/>
            <person name="Kougias P.G."/>
            <person name="Basile A."/>
            <person name="Luo G."/>
            <person name="Schluter A."/>
            <person name="Konstantinidis K.T."/>
            <person name="Angelidaki I."/>
        </authorList>
    </citation>
    <scope>NUCLEOTIDE SEQUENCE [LARGE SCALE GENOMIC DNA]</scope>
    <source>
        <strain evidence="8">AS27yjCOA_165</strain>
    </source>
</reference>
<dbReference type="InterPro" id="IPR020568">
    <property type="entry name" value="Ribosomal_Su5_D2-typ_SF"/>
</dbReference>
<gene>
    <name evidence="6 8" type="primary">rnpA</name>
    <name evidence="8" type="ORF">GYA27_03505</name>
</gene>
<organism evidence="8 9">
    <name type="scientific">candidate division WWE3 bacterium</name>
    <dbReference type="NCBI Taxonomy" id="2053526"/>
    <lineage>
        <taxon>Bacteria</taxon>
        <taxon>Katanobacteria</taxon>
    </lineage>
</organism>
<comment type="similarity">
    <text evidence="6">Belongs to the RnpA family.</text>
</comment>
<accession>A0A7X9HH42</accession>
<protein>
    <recommendedName>
        <fullName evidence="6 7">Ribonuclease P protein component</fullName>
        <shortName evidence="6">RNase P protein</shortName>
        <shortName evidence="6">RNaseP protein</shortName>
        <ecNumber evidence="6 7">3.1.26.5</ecNumber>
    </recommendedName>
    <alternativeName>
        <fullName evidence="6">Protein C5</fullName>
    </alternativeName>
</protein>
<dbReference type="GO" id="GO:0000049">
    <property type="term" value="F:tRNA binding"/>
    <property type="evidence" value="ECO:0007669"/>
    <property type="project" value="UniProtKB-UniRule"/>
</dbReference>
<evidence type="ECO:0000313" key="8">
    <source>
        <dbReference type="EMBL" id="NMB70238.1"/>
    </source>
</evidence>
<proteinExistence type="inferred from homology"/>
<dbReference type="Gene3D" id="3.30.230.10">
    <property type="match status" value="1"/>
</dbReference>
<keyword evidence="1 6" id="KW-0819">tRNA processing</keyword>
<dbReference type="AlphaFoldDB" id="A0A7X9HH42"/>
<comment type="subunit">
    <text evidence="6">Consists of a catalytic RNA component (M1 or rnpB) and a protein subunit.</text>
</comment>
<comment type="caution">
    <text evidence="8">The sequence shown here is derived from an EMBL/GenBank/DDBJ whole genome shotgun (WGS) entry which is preliminary data.</text>
</comment>
<dbReference type="Pfam" id="PF00825">
    <property type="entry name" value="Ribonuclease_P"/>
    <property type="match status" value="1"/>
</dbReference>
<dbReference type="InterPro" id="IPR014721">
    <property type="entry name" value="Ribsml_uS5_D2-typ_fold_subgr"/>
</dbReference>
<dbReference type="PANTHER" id="PTHR33992:SF1">
    <property type="entry name" value="RIBONUCLEASE P PROTEIN COMPONENT"/>
    <property type="match status" value="1"/>
</dbReference>
<evidence type="ECO:0000256" key="7">
    <source>
        <dbReference type="NCBIfam" id="TIGR00188"/>
    </source>
</evidence>
<evidence type="ECO:0000256" key="6">
    <source>
        <dbReference type="HAMAP-Rule" id="MF_00227"/>
    </source>
</evidence>
<dbReference type="InterPro" id="IPR000100">
    <property type="entry name" value="RNase_P"/>
</dbReference>
<comment type="catalytic activity">
    <reaction evidence="6">
        <text>Endonucleolytic cleavage of RNA, removing 5'-extranucleotides from tRNA precursor.</text>
        <dbReference type="EC" id="3.1.26.5"/>
    </reaction>
</comment>
<evidence type="ECO:0000256" key="2">
    <source>
        <dbReference type="ARBA" id="ARBA00022722"/>
    </source>
</evidence>
<evidence type="ECO:0000256" key="1">
    <source>
        <dbReference type="ARBA" id="ARBA00022694"/>
    </source>
</evidence>
<dbReference type="HAMAP" id="MF_00227">
    <property type="entry name" value="RNase_P"/>
    <property type="match status" value="1"/>
</dbReference>